<sequence>MGRAYQCGDRYPPKHRLPLSIGTLVLGFQNHGSADLDRGTTVVRDTPLPRRSRDSLAPTKARTSRSRLCRRSVHLHAQPVRACVHGSNLGHPHTMVRTPMVNRFDDQCTQGTDLACSRAFCTHRHRYGGHKCKLRDFCFARPPSSRPFCGLDHQRSLPQGSIQSTPAHSGRYWSSAVVVALRAVHPGQVRTPDSPTHRDSRNRCSDVHGSGSTSRSWLLVLLRQRRTRWMD</sequence>
<feature type="compositionally biased region" description="Basic and acidic residues" evidence="1">
    <location>
        <begin position="195"/>
        <end position="206"/>
    </location>
</feature>
<evidence type="ECO:0000256" key="1">
    <source>
        <dbReference type="SAM" id="MobiDB-lite"/>
    </source>
</evidence>
<name>A0A6J6D033_9ZZZZ</name>
<accession>A0A6J6D033</accession>
<reference evidence="2" key="1">
    <citation type="submission" date="2020-05" db="EMBL/GenBank/DDBJ databases">
        <authorList>
            <person name="Chiriac C."/>
            <person name="Salcher M."/>
            <person name="Ghai R."/>
            <person name="Kavagutti S V."/>
        </authorList>
    </citation>
    <scope>NUCLEOTIDE SEQUENCE</scope>
</reference>
<gene>
    <name evidence="2" type="ORF">UFOPK1495_01252</name>
</gene>
<evidence type="ECO:0000313" key="2">
    <source>
        <dbReference type="EMBL" id="CAB4557122.1"/>
    </source>
</evidence>
<dbReference type="EMBL" id="CAEZSU010000139">
    <property type="protein sequence ID" value="CAB4557122.1"/>
    <property type="molecule type" value="Genomic_DNA"/>
</dbReference>
<feature type="region of interest" description="Disordered" evidence="1">
    <location>
        <begin position="187"/>
        <end position="212"/>
    </location>
</feature>
<protein>
    <submittedName>
        <fullName evidence="2">Unannotated protein</fullName>
    </submittedName>
</protein>
<organism evidence="2">
    <name type="scientific">freshwater metagenome</name>
    <dbReference type="NCBI Taxonomy" id="449393"/>
    <lineage>
        <taxon>unclassified sequences</taxon>
        <taxon>metagenomes</taxon>
        <taxon>ecological metagenomes</taxon>
    </lineage>
</organism>
<dbReference type="AlphaFoldDB" id="A0A6J6D033"/>
<proteinExistence type="predicted"/>